<sequence length="299" mass="33842">MYTINEDTARRAHEMRSFSDYQPGSATASYTAQVDEAARILETVKGKCATEAQRDRAEYLFDRYAATLAEAINRDNEIGTRCPSVMISGAGNFPVRKKAKQVAAWDANRETYDRAEHYLQLLRTAHTQPIKSNDPEAIEALTAKLEGLKQERAAMKAVNAFYRKHGTLDGCPELTPAARKAIEGMWARGWYVGVPYPTYTLTNSLANVKRVEQRLKSLQAAQEAAPAEVEHDGITYREDTEQMRVQLIFDGKPAEDVRAILKKWAFRWSPRNSAWQRQLTDNGKRAARRAMEEIEELKA</sequence>
<accession>A0A8S5UKG5</accession>
<evidence type="ECO:0000313" key="1">
    <source>
        <dbReference type="EMBL" id="DAF94908.1"/>
    </source>
</evidence>
<reference evidence="1" key="1">
    <citation type="journal article" date="2021" name="Proc. Natl. Acad. Sci. U.S.A.">
        <title>A Catalog of Tens of Thousands of Viruses from Human Metagenomes Reveals Hidden Associations with Chronic Diseases.</title>
        <authorList>
            <person name="Tisza M.J."/>
            <person name="Buck C.B."/>
        </authorList>
    </citation>
    <scope>NUCLEOTIDE SEQUENCE</scope>
    <source>
        <strain evidence="1">CtkHJ36</strain>
    </source>
</reference>
<organism evidence="1">
    <name type="scientific">Ackermannviridae sp. ctkHJ36</name>
    <dbReference type="NCBI Taxonomy" id="2825754"/>
    <lineage>
        <taxon>Viruses</taxon>
        <taxon>Duplodnaviria</taxon>
        <taxon>Heunggongvirae</taxon>
        <taxon>Uroviricota</taxon>
        <taxon>Caudoviricetes</taxon>
        <taxon>Pantevenvirales</taxon>
        <taxon>Ackermannviridae</taxon>
    </lineage>
</organism>
<proteinExistence type="predicted"/>
<dbReference type="EMBL" id="BK016098">
    <property type="protein sequence ID" value="DAF94908.1"/>
    <property type="molecule type" value="Genomic_DNA"/>
</dbReference>
<protein>
    <submittedName>
        <fullName evidence="1">Uncharacterized protein</fullName>
    </submittedName>
</protein>
<name>A0A8S5UKG5_9CAUD</name>